<evidence type="ECO:0000256" key="3">
    <source>
        <dbReference type="ARBA" id="ARBA00022475"/>
    </source>
</evidence>
<evidence type="ECO:0000256" key="1">
    <source>
        <dbReference type="ARBA" id="ARBA00004651"/>
    </source>
</evidence>
<evidence type="ECO:0000256" key="4">
    <source>
        <dbReference type="ARBA" id="ARBA00022597"/>
    </source>
</evidence>
<feature type="transmembrane region" description="Helical" evidence="9">
    <location>
        <begin position="170"/>
        <end position="190"/>
    </location>
</feature>
<keyword evidence="5" id="KW-0598">Phosphotransferase system</keyword>
<evidence type="ECO:0000256" key="7">
    <source>
        <dbReference type="ARBA" id="ARBA00022989"/>
    </source>
</evidence>
<keyword evidence="7 9" id="KW-1133">Transmembrane helix</keyword>
<dbReference type="RefSeq" id="WP_164324554.1">
    <property type="nucleotide sequence ID" value="NZ_BMNG01000013.1"/>
</dbReference>
<accession>A0ABQ2MJ35</accession>
<feature type="transmembrane region" description="Helical" evidence="9">
    <location>
        <begin position="96"/>
        <end position="114"/>
    </location>
</feature>
<keyword evidence="3" id="KW-1003">Cell membrane</keyword>
<keyword evidence="12" id="KW-1185">Reference proteome</keyword>
<name>A0ABQ2MJ35_9ACTN</name>
<dbReference type="EMBL" id="BMNG01000013">
    <property type="protein sequence ID" value="GGO52276.1"/>
    <property type="molecule type" value="Genomic_DNA"/>
</dbReference>
<sequence length="416" mass="44539">MSTATAKAAPAKKRGSSLLQGLQKVGRSLQLPIAVLPAAGILLRLGQPDVFGADGLGWGKVATVFANAGDAVFANMPLLFCIGVAIGFAKKADGSTALAALVGFLVYTNVLKAFPVTEAKITKGADIAATYNDPKVFGGIIMGLISAVVWQKFHRTKLVDWLGFFNGRRLVPILMAFIGTALGVFFGLAWGPVGDAITSFGEWMTDLGSVGAGIFGVVNRALLPVGMHQFVNTVAWQEIGSFTDSAGAVWHGDIQRFMHGDPTAGQFMSGFFPIMMFALPAVALAITHTARPERRKVVGGMMMSLALTSFVTGITEPIEFAFMFIAPALYVIHAVLTAVAMTVTWALGVHHGFTFSAGAIDYILNWKFAEKPWMIIPIGLVFAAIYYVVFRFAIVRFNIPTPGREPEEEIEDLTKA</sequence>
<feature type="transmembrane region" description="Helical" evidence="9">
    <location>
        <begin position="71"/>
        <end position="89"/>
    </location>
</feature>
<keyword evidence="8 9" id="KW-0472">Membrane</keyword>
<evidence type="ECO:0000256" key="8">
    <source>
        <dbReference type="ARBA" id="ARBA00023136"/>
    </source>
</evidence>
<dbReference type="InterPro" id="IPR003352">
    <property type="entry name" value="PTS_EIIC"/>
</dbReference>
<dbReference type="Proteomes" id="UP000656881">
    <property type="component" value="Unassembled WGS sequence"/>
</dbReference>
<feature type="transmembrane region" description="Helical" evidence="9">
    <location>
        <begin position="134"/>
        <end position="150"/>
    </location>
</feature>
<comment type="caution">
    <text evidence="11">The sequence shown here is derived from an EMBL/GenBank/DDBJ whole genome shotgun (WGS) entry which is preliminary data.</text>
</comment>
<dbReference type="PROSITE" id="PS51103">
    <property type="entry name" value="PTS_EIIC_TYPE_1"/>
    <property type="match status" value="1"/>
</dbReference>
<keyword evidence="2" id="KW-0813">Transport</keyword>
<dbReference type="PANTHER" id="PTHR30009:SF4">
    <property type="entry name" value="PTS SYSTEM N-ACETYLGLUCOSAMINE-SPECIFIC EIICBA COMPONENT"/>
    <property type="match status" value="1"/>
</dbReference>
<organism evidence="11 12">
    <name type="scientific">Streptomyces lasiicapitis</name>
    <dbReference type="NCBI Taxonomy" id="1923961"/>
    <lineage>
        <taxon>Bacteria</taxon>
        <taxon>Bacillati</taxon>
        <taxon>Actinomycetota</taxon>
        <taxon>Actinomycetes</taxon>
        <taxon>Kitasatosporales</taxon>
        <taxon>Streptomycetaceae</taxon>
        <taxon>Streptomyces</taxon>
    </lineage>
</organism>
<dbReference type="InterPro" id="IPR013013">
    <property type="entry name" value="PTS_EIIC_1"/>
</dbReference>
<keyword evidence="4 11" id="KW-0762">Sugar transport</keyword>
<dbReference type="Pfam" id="PF02378">
    <property type="entry name" value="PTS_EIIC"/>
    <property type="match status" value="1"/>
</dbReference>
<evidence type="ECO:0000259" key="10">
    <source>
        <dbReference type="PROSITE" id="PS51103"/>
    </source>
</evidence>
<evidence type="ECO:0000313" key="11">
    <source>
        <dbReference type="EMBL" id="GGO52276.1"/>
    </source>
</evidence>
<reference evidence="12" key="1">
    <citation type="journal article" date="2019" name="Int. J. Syst. Evol. Microbiol.">
        <title>The Global Catalogue of Microorganisms (GCM) 10K type strain sequencing project: providing services to taxonomists for standard genome sequencing and annotation.</title>
        <authorList>
            <consortium name="The Broad Institute Genomics Platform"/>
            <consortium name="The Broad Institute Genome Sequencing Center for Infectious Disease"/>
            <person name="Wu L."/>
            <person name="Ma J."/>
        </authorList>
    </citation>
    <scope>NUCLEOTIDE SEQUENCE [LARGE SCALE GENOMIC DNA]</scope>
    <source>
        <strain evidence="12">CGMCC 4.7349</strain>
    </source>
</reference>
<dbReference type="InterPro" id="IPR050429">
    <property type="entry name" value="PTS_Glucose_EIICBA"/>
</dbReference>
<proteinExistence type="predicted"/>
<comment type="subcellular location">
    <subcellularLocation>
        <location evidence="1">Cell membrane</location>
        <topology evidence="1">Multi-pass membrane protein</topology>
    </subcellularLocation>
</comment>
<evidence type="ECO:0000256" key="6">
    <source>
        <dbReference type="ARBA" id="ARBA00022692"/>
    </source>
</evidence>
<keyword evidence="6 9" id="KW-0812">Transmembrane</keyword>
<evidence type="ECO:0000256" key="5">
    <source>
        <dbReference type="ARBA" id="ARBA00022683"/>
    </source>
</evidence>
<feature type="transmembrane region" description="Helical" evidence="9">
    <location>
        <begin position="373"/>
        <end position="394"/>
    </location>
</feature>
<feature type="transmembrane region" description="Helical" evidence="9">
    <location>
        <begin position="320"/>
        <end position="347"/>
    </location>
</feature>
<feature type="domain" description="PTS EIIC type-1" evidence="10">
    <location>
        <begin position="16"/>
        <end position="406"/>
    </location>
</feature>
<feature type="transmembrane region" description="Helical" evidence="9">
    <location>
        <begin position="267"/>
        <end position="285"/>
    </location>
</feature>
<evidence type="ECO:0000256" key="2">
    <source>
        <dbReference type="ARBA" id="ARBA00022448"/>
    </source>
</evidence>
<dbReference type="PANTHER" id="PTHR30009">
    <property type="entry name" value="CYTOCHROME C-TYPE SYNTHESIS PROTEIN AND PTS TRANSMEMBRANE COMPONENT"/>
    <property type="match status" value="1"/>
</dbReference>
<evidence type="ECO:0000313" key="12">
    <source>
        <dbReference type="Proteomes" id="UP000656881"/>
    </source>
</evidence>
<protein>
    <submittedName>
        <fullName evidence="11">PTS sugar transporter subunit IIA</fullName>
    </submittedName>
</protein>
<evidence type="ECO:0000256" key="9">
    <source>
        <dbReference type="SAM" id="Phobius"/>
    </source>
</evidence>
<gene>
    <name evidence="11" type="ORF">GCM10012286_56920</name>
</gene>